<comment type="caution">
    <text evidence="1">The sequence shown here is derived from an EMBL/GenBank/DDBJ whole genome shotgun (WGS) entry which is preliminary data.</text>
</comment>
<keyword evidence="2" id="KW-1185">Reference proteome</keyword>
<dbReference type="EMBL" id="JBAMMX010000005">
    <property type="protein sequence ID" value="KAK6939206.1"/>
    <property type="molecule type" value="Genomic_DNA"/>
</dbReference>
<organism evidence="1 2">
    <name type="scientific">Dillenia turbinata</name>
    <dbReference type="NCBI Taxonomy" id="194707"/>
    <lineage>
        <taxon>Eukaryota</taxon>
        <taxon>Viridiplantae</taxon>
        <taxon>Streptophyta</taxon>
        <taxon>Embryophyta</taxon>
        <taxon>Tracheophyta</taxon>
        <taxon>Spermatophyta</taxon>
        <taxon>Magnoliopsida</taxon>
        <taxon>eudicotyledons</taxon>
        <taxon>Gunneridae</taxon>
        <taxon>Pentapetalae</taxon>
        <taxon>Dilleniales</taxon>
        <taxon>Dilleniaceae</taxon>
        <taxon>Dillenia</taxon>
    </lineage>
</organism>
<accession>A0AAN8W0J9</accession>
<reference evidence="1 2" key="1">
    <citation type="submission" date="2023-12" db="EMBL/GenBank/DDBJ databases">
        <title>A high-quality genome assembly for Dillenia turbinata (Dilleniales).</title>
        <authorList>
            <person name="Chanderbali A."/>
        </authorList>
    </citation>
    <scope>NUCLEOTIDE SEQUENCE [LARGE SCALE GENOMIC DNA]</scope>
    <source>
        <strain evidence="1">LSX21</strain>
        <tissue evidence="1">Leaf</tissue>
    </source>
</reference>
<sequence length="75" mass="8220">MERVMGSAGLESQRPWLLVVLALKGGLCSIQFRIHRQIRQENTLTITKQSHLASPTITCLGEAQQEDHSSSTGSS</sequence>
<name>A0AAN8W0J9_9MAGN</name>
<proteinExistence type="predicted"/>
<gene>
    <name evidence="1" type="ORF">RJ641_028737</name>
</gene>
<protein>
    <submittedName>
        <fullName evidence="1">Uncharacterized protein</fullName>
    </submittedName>
</protein>
<dbReference type="AlphaFoldDB" id="A0AAN8W0J9"/>
<evidence type="ECO:0000313" key="2">
    <source>
        <dbReference type="Proteomes" id="UP001370490"/>
    </source>
</evidence>
<dbReference type="Proteomes" id="UP001370490">
    <property type="component" value="Unassembled WGS sequence"/>
</dbReference>
<evidence type="ECO:0000313" key="1">
    <source>
        <dbReference type="EMBL" id="KAK6939206.1"/>
    </source>
</evidence>